<dbReference type="AlphaFoldDB" id="A0A9X6UKA8"/>
<proteinExistence type="predicted"/>
<gene>
    <name evidence="3" type="ORF">CN475_22035</name>
</gene>
<reference evidence="3 4" key="1">
    <citation type="submission" date="2017-09" db="EMBL/GenBank/DDBJ databases">
        <title>Large-scale bioinformatics analysis of Bacillus genomes uncovers conserved roles of natural products in bacterial physiology.</title>
        <authorList>
            <consortium name="Agbiome Team Llc"/>
            <person name="Bleich R.M."/>
            <person name="Kirk G.J."/>
            <person name="Santa Maria K.C."/>
            <person name="Allen S.E."/>
            <person name="Farag S."/>
            <person name="Shank E.A."/>
            <person name="Bowers A."/>
        </authorList>
    </citation>
    <scope>NUCLEOTIDE SEQUENCE [LARGE SCALE GENOMIC DNA]</scope>
    <source>
        <strain evidence="3 4">AFS006334</strain>
    </source>
</reference>
<evidence type="ECO:0000313" key="3">
    <source>
        <dbReference type="EMBL" id="PEQ84225.1"/>
    </source>
</evidence>
<name>A0A9X6UKA8_BACCE</name>
<feature type="compositionally biased region" description="Basic and acidic residues" evidence="1">
    <location>
        <begin position="27"/>
        <end position="45"/>
    </location>
</feature>
<keyword evidence="2" id="KW-0732">Signal</keyword>
<sequence length="191" mass="21304">MKRTLLTALTCSALLMGLSACGSNEKTTTESKSSEPTYKKEETKPKEKFAFQDMTTDQYLKNYNKIKDELAGQGIQVLPFNLELEESTNTHRFYYTKEEDYAKTDTKWVSVSLRRDGKTIDSMLYNGAPDLNTIKAMIKATGVTWSDKLDKMVEGKESSKDSENITVDGVRISIFGSPTDINVSIDAPPSA</sequence>
<evidence type="ECO:0000256" key="1">
    <source>
        <dbReference type="SAM" id="MobiDB-lite"/>
    </source>
</evidence>
<comment type="caution">
    <text evidence="3">The sequence shown here is derived from an EMBL/GenBank/DDBJ whole genome shotgun (WGS) entry which is preliminary data.</text>
</comment>
<accession>A0A9X6UKA8</accession>
<evidence type="ECO:0000256" key="2">
    <source>
        <dbReference type="SAM" id="SignalP"/>
    </source>
</evidence>
<evidence type="ECO:0000313" key="4">
    <source>
        <dbReference type="Proteomes" id="UP000219869"/>
    </source>
</evidence>
<protein>
    <recommendedName>
        <fullName evidence="5">Lipoprotein</fullName>
    </recommendedName>
</protein>
<dbReference type="RefSeq" id="WP_098255093.1">
    <property type="nucleotide sequence ID" value="NZ_NTXW01000040.1"/>
</dbReference>
<dbReference type="PROSITE" id="PS51257">
    <property type="entry name" value="PROKAR_LIPOPROTEIN"/>
    <property type="match status" value="1"/>
</dbReference>
<dbReference type="EMBL" id="NTXW01000040">
    <property type="protein sequence ID" value="PEQ84225.1"/>
    <property type="molecule type" value="Genomic_DNA"/>
</dbReference>
<organism evidence="3 4">
    <name type="scientific">Bacillus cereus</name>
    <dbReference type="NCBI Taxonomy" id="1396"/>
    <lineage>
        <taxon>Bacteria</taxon>
        <taxon>Bacillati</taxon>
        <taxon>Bacillota</taxon>
        <taxon>Bacilli</taxon>
        <taxon>Bacillales</taxon>
        <taxon>Bacillaceae</taxon>
        <taxon>Bacillus</taxon>
        <taxon>Bacillus cereus group</taxon>
    </lineage>
</organism>
<dbReference type="Proteomes" id="UP000219869">
    <property type="component" value="Unassembled WGS sequence"/>
</dbReference>
<feature type="signal peptide" evidence="2">
    <location>
        <begin position="1"/>
        <end position="22"/>
    </location>
</feature>
<feature type="chain" id="PRO_5040797647" description="Lipoprotein" evidence="2">
    <location>
        <begin position="23"/>
        <end position="191"/>
    </location>
</feature>
<feature type="region of interest" description="Disordered" evidence="1">
    <location>
        <begin position="23"/>
        <end position="45"/>
    </location>
</feature>
<evidence type="ECO:0008006" key="5">
    <source>
        <dbReference type="Google" id="ProtNLM"/>
    </source>
</evidence>